<protein>
    <submittedName>
        <fullName evidence="1">Uncharacterized protein</fullName>
    </submittedName>
</protein>
<dbReference type="PROSITE" id="PS51257">
    <property type="entry name" value="PROKAR_LIPOPROTEIN"/>
    <property type="match status" value="1"/>
</dbReference>
<dbReference type="EMBL" id="BGPR01001287">
    <property type="protein sequence ID" value="GBM50129.1"/>
    <property type="molecule type" value="Genomic_DNA"/>
</dbReference>
<evidence type="ECO:0000313" key="2">
    <source>
        <dbReference type="Proteomes" id="UP000499080"/>
    </source>
</evidence>
<accession>A0A4Y2GBS0</accession>
<reference evidence="1 2" key="1">
    <citation type="journal article" date="2019" name="Sci. Rep.">
        <title>Orb-weaving spider Araneus ventricosus genome elucidates the spidroin gene catalogue.</title>
        <authorList>
            <person name="Kono N."/>
            <person name="Nakamura H."/>
            <person name="Ohtoshi R."/>
            <person name="Moran D.A.P."/>
            <person name="Shinohara A."/>
            <person name="Yoshida Y."/>
            <person name="Fujiwara M."/>
            <person name="Mori M."/>
            <person name="Tomita M."/>
            <person name="Arakawa K."/>
        </authorList>
    </citation>
    <scope>NUCLEOTIDE SEQUENCE [LARGE SCALE GENOMIC DNA]</scope>
</reference>
<dbReference type="AlphaFoldDB" id="A0A4Y2GBS0"/>
<organism evidence="1 2">
    <name type="scientific">Araneus ventricosus</name>
    <name type="common">Orbweaver spider</name>
    <name type="synonym">Epeira ventricosa</name>
    <dbReference type="NCBI Taxonomy" id="182803"/>
    <lineage>
        <taxon>Eukaryota</taxon>
        <taxon>Metazoa</taxon>
        <taxon>Ecdysozoa</taxon>
        <taxon>Arthropoda</taxon>
        <taxon>Chelicerata</taxon>
        <taxon>Arachnida</taxon>
        <taxon>Araneae</taxon>
        <taxon>Araneomorphae</taxon>
        <taxon>Entelegynae</taxon>
        <taxon>Araneoidea</taxon>
        <taxon>Araneidae</taxon>
        <taxon>Araneus</taxon>
    </lineage>
</organism>
<name>A0A4Y2GBS0_ARAVE</name>
<dbReference type="Proteomes" id="UP000499080">
    <property type="component" value="Unassembled WGS sequence"/>
</dbReference>
<proteinExistence type="predicted"/>
<gene>
    <name evidence="1" type="ORF">AVEN_63895_1</name>
</gene>
<sequence>MFFKLEEVQKIGLVGHSWLGCSASFGACFARQFQFSAHPFRWVIHRSSMQTTQSVTSVSQGFCAYPSSHLESGTPIQLSRARFTPPPPFCGFRFWERGSQPLAYDCISLLWPSAVVMTHGPDLPT</sequence>
<keyword evidence="2" id="KW-1185">Reference proteome</keyword>
<comment type="caution">
    <text evidence="1">The sequence shown here is derived from an EMBL/GenBank/DDBJ whole genome shotgun (WGS) entry which is preliminary data.</text>
</comment>
<evidence type="ECO:0000313" key="1">
    <source>
        <dbReference type="EMBL" id="GBM50129.1"/>
    </source>
</evidence>